<evidence type="ECO:0000313" key="4">
    <source>
        <dbReference type="RefSeq" id="XP_026743574.1"/>
    </source>
</evidence>
<name>A0A7E5WSK9_TRINI</name>
<keyword evidence="2" id="KW-0732">Signal</keyword>
<gene>
    <name evidence="4" type="primary">LOC113505185</name>
</gene>
<evidence type="ECO:0000256" key="1">
    <source>
        <dbReference type="SAM" id="MobiDB-lite"/>
    </source>
</evidence>
<dbReference type="AlphaFoldDB" id="A0A7E5WSK9"/>
<dbReference type="KEGG" id="tnl:113505185"/>
<accession>A0A7E5WSK9</accession>
<sequence length="1196" mass="138838">MILRLVYSFLFLSLVTGNQRSHYGGPQKGRHYPGQQISGSVPPKVESKNFDVEFVSDDSPVPRPVQIVNEETYTEKTICFTPSMVHRMVKAALEYVSQIPSDSVGNIIDKLDQELNRMSDSDSPEEQLAKKPLYPLDSKNIFQMLDKPRAESRTNLILQYEMPGAQEPQCREALEKLIEIAYNAYLELEQQPQCREYLYRFASQHSEDRPKGHLEYGPDLKSVIATILEQIEQNKAKNSPDYPHADYYSQLNGYEVPSIPELPIPTIHEIVKPQIPQIHDINIPQIHEVNIPQYHDITEIREIKIPQIHEIKVPQIHEINIPQYHDITEIHDIQLPKIKIPYEMNHPQYHDRTDILDIKIPNNHDIKFPQIHELNVPQYHDVTEIHDIKLPKIKIPQIHDINIPQYHDITEIRDIKIPQTYEINHPQYHDRTDILDIKIPNNHDIKFPQIHEIPQYHDITEIHDIKLPKLKIPQINHPYHDRTNLLDIKIPQIHDLNIPQYHDITKIREYTIPQIQEIPQILEYNIPQINEYVDETGPSRPLQPEETVKVIVEMLQNEDTSDLFDRLMRVIEENRHNFHPQVFDILLTLLTIRKERHVPRFRDLVIFLLDSERNKQWPWSETVTEHVLEYLLPDKNGHLDSKLVDIILNLYHSPTNDNQIEFILSLLRPIKEGNIDSKTYEIILRLIKSYQNDLLKPDQIEVLLNILSPHSDNIIEFEVIDQLLKYKELGITPEHVDILLQILKPGPNRPQNINFILFLLKEVKHTMPYHLGELISFLFNESGILDKRRIGLLYIIVHEYPNSPDKAEALLNLLKIPSVLDSRFVDIMLLLNSYNLLSVELFDTLLNLLNDEVNGQINDHRVKTLIMQLGPLKQSFPTLSVDILSLLSQGGYPGPDSVVEWLENASPNHEEPYSNIKALLDKVETLKDRLIHDNLGPDNEFRTTDDGFSVPGSPDNDFFVIFKWLESQGLLNPDQGGANNDLVNKLLKILEMGERELGVVELTYMLKHEKPLVYQPVYYVKYRLPILSFISNMKSLLVENPHLTADPLKLLQELIVISNVTEVSPNLQGYPKDEILKLTFNDGDLVQAKILDEQNLNLNEQITYVHGLNADISPEEILQLNKINEAKYYPNVLHIKETFPEKVTVHEINKYVEYPPVHYQRTKEVSETDPALPAPKLTPFEKPVDDKASQPNNVKA</sequence>
<dbReference type="GeneID" id="113505185"/>
<protein>
    <submittedName>
        <fullName evidence="4">Uncharacterized protein LOC113505185</fullName>
    </submittedName>
</protein>
<dbReference type="OrthoDB" id="7489763at2759"/>
<feature type="region of interest" description="Disordered" evidence="1">
    <location>
        <begin position="1162"/>
        <end position="1196"/>
    </location>
</feature>
<feature type="signal peptide" evidence="2">
    <location>
        <begin position="1"/>
        <end position="17"/>
    </location>
</feature>
<evidence type="ECO:0000256" key="2">
    <source>
        <dbReference type="SAM" id="SignalP"/>
    </source>
</evidence>
<dbReference type="Proteomes" id="UP000322000">
    <property type="component" value="Chromosome 24"/>
</dbReference>
<evidence type="ECO:0000313" key="3">
    <source>
        <dbReference type="Proteomes" id="UP000322000"/>
    </source>
</evidence>
<dbReference type="InParanoid" id="A0A7E5WSK9"/>
<feature type="chain" id="PRO_5028857190" evidence="2">
    <location>
        <begin position="18"/>
        <end position="1196"/>
    </location>
</feature>
<keyword evidence="3" id="KW-1185">Reference proteome</keyword>
<dbReference type="RefSeq" id="XP_026743574.1">
    <property type="nucleotide sequence ID" value="XM_026887773.1"/>
</dbReference>
<proteinExistence type="predicted"/>
<reference evidence="4" key="1">
    <citation type="submission" date="2025-08" db="UniProtKB">
        <authorList>
            <consortium name="RefSeq"/>
        </authorList>
    </citation>
    <scope>IDENTIFICATION</scope>
</reference>
<organism evidence="3 4">
    <name type="scientific">Trichoplusia ni</name>
    <name type="common">Cabbage looper</name>
    <dbReference type="NCBI Taxonomy" id="7111"/>
    <lineage>
        <taxon>Eukaryota</taxon>
        <taxon>Metazoa</taxon>
        <taxon>Ecdysozoa</taxon>
        <taxon>Arthropoda</taxon>
        <taxon>Hexapoda</taxon>
        <taxon>Insecta</taxon>
        <taxon>Pterygota</taxon>
        <taxon>Neoptera</taxon>
        <taxon>Endopterygota</taxon>
        <taxon>Lepidoptera</taxon>
        <taxon>Glossata</taxon>
        <taxon>Ditrysia</taxon>
        <taxon>Noctuoidea</taxon>
        <taxon>Noctuidae</taxon>
        <taxon>Plusiinae</taxon>
        <taxon>Trichoplusia</taxon>
    </lineage>
</organism>